<sequence length="55" mass="5811">MANAFAGKLIEEISSSYSAMADRCDPPEPAVILDTFVQGVGRVEEVSAGGWTAEH</sequence>
<protein>
    <submittedName>
        <fullName evidence="1">Uncharacterized protein</fullName>
    </submittedName>
</protein>
<dbReference type="RefSeq" id="WP_322419180.1">
    <property type="nucleotide sequence ID" value="NZ_CP139858.1"/>
</dbReference>
<dbReference type="EMBL" id="CP139858">
    <property type="protein sequence ID" value="WQB99109.1"/>
    <property type="molecule type" value="Genomic_DNA"/>
</dbReference>
<organism evidence="1 2">
    <name type="scientific">Mesorhizobium huakuii</name>
    <dbReference type="NCBI Taxonomy" id="28104"/>
    <lineage>
        <taxon>Bacteria</taxon>
        <taxon>Pseudomonadati</taxon>
        <taxon>Pseudomonadota</taxon>
        <taxon>Alphaproteobacteria</taxon>
        <taxon>Hyphomicrobiales</taxon>
        <taxon>Phyllobacteriaceae</taxon>
        <taxon>Mesorhizobium</taxon>
    </lineage>
</organism>
<dbReference type="Proteomes" id="UP001322481">
    <property type="component" value="Chromosome"/>
</dbReference>
<gene>
    <name evidence="1" type="ORF">U0R22_003280</name>
</gene>
<evidence type="ECO:0000313" key="2">
    <source>
        <dbReference type="Proteomes" id="UP001322481"/>
    </source>
</evidence>
<proteinExistence type="predicted"/>
<evidence type="ECO:0000313" key="1">
    <source>
        <dbReference type="EMBL" id="WQB99109.1"/>
    </source>
</evidence>
<reference evidence="1 2" key="1">
    <citation type="submission" date="2023-11" db="EMBL/GenBank/DDBJ databases">
        <authorList>
            <person name="Panchal A.K."/>
            <person name="Meaney J.S."/>
            <person name="Karas B.J."/>
            <person name="diCenzo G.C."/>
        </authorList>
    </citation>
    <scope>NUCLEOTIDE SEQUENCE [LARGE SCALE GENOMIC DNA]</scope>
    <source>
        <strain evidence="1 2">NZP2235</strain>
    </source>
</reference>
<name>A0ABZ0VNR0_9HYPH</name>
<accession>A0ABZ0VNR0</accession>
<keyword evidence="2" id="KW-1185">Reference proteome</keyword>